<evidence type="ECO:0000313" key="2">
    <source>
        <dbReference type="EMBL" id="CRL31507.1"/>
    </source>
</evidence>
<dbReference type="Proteomes" id="UP000053732">
    <property type="component" value="Unassembled WGS sequence"/>
</dbReference>
<reference evidence="2 3" key="1">
    <citation type="journal article" date="2014" name="Nat. Commun.">
        <title>Multiple recent horizontal transfers of a large genomic region in cheese making fungi.</title>
        <authorList>
            <person name="Cheeseman K."/>
            <person name="Ropars J."/>
            <person name="Renault P."/>
            <person name="Dupont J."/>
            <person name="Gouzy J."/>
            <person name="Branca A."/>
            <person name="Abraham A.L."/>
            <person name="Ceppi M."/>
            <person name="Conseiller E."/>
            <person name="Debuchy R."/>
            <person name="Malagnac F."/>
            <person name="Goarin A."/>
            <person name="Silar P."/>
            <person name="Lacoste S."/>
            <person name="Sallet E."/>
            <person name="Bensimon A."/>
            <person name="Giraud T."/>
            <person name="Brygoo Y."/>
        </authorList>
    </citation>
    <scope>NUCLEOTIDE SEQUENCE [LARGE SCALE GENOMIC DNA]</scope>
    <source>
        <strain evidence="3">FM 013</strain>
    </source>
</reference>
<dbReference type="EMBL" id="HG793313">
    <property type="protein sequence ID" value="CRL31507.1"/>
    <property type="molecule type" value="Genomic_DNA"/>
</dbReference>
<accession>A0A0G4PZA6</accession>
<organism evidence="2 3">
    <name type="scientific">Penicillium camemberti (strain FM 013)</name>
    <dbReference type="NCBI Taxonomy" id="1429867"/>
    <lineage>
        <taxon>Eukaryota</taxon>
        <taxon>Fungi</taxon>
        <taxon>Dikarya</taxon>
        <taxon>Ascomycota</taxon>
        <taxon>Pezizomycotina</taxon>
        <taxon>Eurotiomycetes</taxon>
        <taxon>Eurotiomycetidae</taxon>
        <taxon>Eurotiales</taxon>
        <taxon>Aspergillaceae</taxon>
        <taxon>Penicillium</taxon>
    </lineage>
</organism>
<feature type="compositionally biased region" description="Polar residues" evidence="1">
    <location>
        <begin position="11"/>
        <end position="20"/>
    </location>
</feature>
<proteinExistence type="predicted"/>
<feature type="region of interest" description="Disordered" evidence="1">
    <location>
        <begin position="1"/>
        <end position="20"/>
    </location>
</feature>
<name>A0A0G4PZA6_PENC3</name>
<keyword evidence="3" id="KW-1185">Reference proteome</keyword>
<dbReference type="AlphaFoldDB" id="A0A0G4PZA6"/>
<evidence type="ECO:0000256" key="1">
    <source>
        <dbReference type="SAM" id="MobiDB-lite"/>
    </source>
</evidence>
<sequence>MKKTVTVASDHGQNGQSSQSATALSDLIANSMICENHILAVSLSFQQSKKWFTILNAGF</sequence>
<evidence type="ECO:0000313" key="3">
    <source>
        <dbReference type="Proteomes" id="UP000053732"/>
    </source>
</evidence>
<protein>
    <submittedName>
        <fullName evidence="2">Str. FM013</fullName>
    </submittedName>
</protein>
<gene>
    <name evidence="2" type="ORF">PCAMFM013_S4Jg000029</name>
</gene>